<dbReference type="Proteomes" id="UP000054466">
    <property type="component" value="Unassembled WGS sequence"/>
</dbReference>
<dbReference type="AlphaFoldDB" id="A0A0D1ZKQ8"/>
<dbReference type="GeneID" id="27347404"/>
<organism evidence="10 11">
    <name type="scientific">Cladophialophora immunda</name>
    <dbReference type="NCBI Taxonomy" id="569365"/>
    <lineage>
        <taxon>Eukaryota</taxon>
        <taxon>Fungi</taxon>
        <taxon>Dikarya</taxon>
        <taxon>Ascomycota</taxon>
        <taxon>Pezizomycotina</taxon>
        <taxon>Eurotiomycetes</taxon>
        <taxon>Chaetothyriomycetidae</taxon>
        <taxon>Chaetothyriales</taxon>
        <taxon>Herpotrichiellaceae</taxon>
        <taxon>Cladophialophora</taxon>
    </lineage>
</organism>
<dbReference type="GO" id="GO:0005829">
    <property type="term" value="C:cytosol"/>
    <property type="evidence" value="ECO:0007669"/>
    <property type="project" value="GOC"/>
</dbReference>
<dbReference type="VEuPathDB" id="FungiDB:PV07_08210"/>
<evidence type="ECO:0008006" key="12">
    <source>
        <dbReference type="Google" id="ProtNLM"/>
    </source>
</evidence>
<keyword evidence="6 9" id="KW-1133">Transmembrane helix</keyword>
<dbReference type="STRING" id="569365.A0A0D1ZKQ8"/>
<evidence type="ECO:0000256" key="6">
    <source>
        <dbReference type="ARBA" id="ARBA00022989"/>
    </source>
</evidence>
<dbReference type="GO" id="GO:0005802">
    <property type="term" value="C:trans-Golgi network"/>
    <property type="evidence" value="ECO:0007669"/>
    <property type="project" value="TreeGrafter"/>
</dbReference>
<comment type="subcellular location">
    <subcellularLocation>
        <location evidence="1">Golgi apparatus membrane</location>
        <topology evidence="1">Multi-pass membrane protein</topology>
    </subcellularLocation>
</comment>
<dbReference type="PANTHER" id="PTHR12952:SF0">
    <property type="entry name" value="PROTEIN SYS1 HOMOLOG"/>
    <property type="match status" value="1"/>
</dbReference>
<dbReference type="EMBL" id="KN847043">
    <property type="protein sequence ID" value="KIW28556.1"/>
    <property type="molecule type" value="Genomic_DNA"/>
</dbReference>
<evidence type="ECO:0000256" key="8">
    <source>
        <dbReference type="ARBA" id="ARBA00023136"/>
    </source>
</evidence>
<dbReference type="OrthoDB" id="542931at2759"/>
<keyword evidence="4 9" id="KW-0812">Transmembrane</keyword>
<dbReference type="PANTHER" id="PTHR12952">
    <property type="entry name" value="SYS1"/>
    <property type="match status" value="1"/>
</dbReference>
<evidence type="ECO:0000256" key="3">
    <source>
        <dbReference type="ARBA" id="ARBA00022448"/>
    </source>
</evidence>
<keyword evidence="8 9" id="KW-0472">Membrane</keyword>
<feature type="transmembrane region" description="Helical" evidence="9">
    <location>
        <begin position="31"/>
        <end position="49"/>
    </location>
</feature>
<protein>
    <recommendedName>
        <fullName evidence="12">Protein SYS1</fullName>
    </recommendedName>
</protein>
<dbReference type="GO" id="GO:0000139">
    <property type="term" value="C:Golgi membrane"/>
    <property type="evidence" value="ECO:0007669"/>
    <property type="project" value="UniProtKB-SubCell"/>
</dbReference>
<feature type="transmembrane region" description="Helical" evidence="9">
    <location>
        <begin position="101"/>
        <end position="118"/>
    </location>
</feature>
<feature type="transmembrane region" description="Helical" evidence="9">
    <location>
        <begin position="69"/>
        <end position="92"/>
    </location>
</feature>
<evidence type="ECO:0000313" key="11">
    <source>
        <dbReference type="Proteomes" id="UP000054466"/>
    </source>
</evidence>
<evidence type="ECO:0000256" key="5">
    <source>
        <dbReference type="ARBA" id="ARBA00022927"/>
    </source>
</evidence>
<gene>
    <name evidence="10" type="ORF">PV07_08210</name>
</gene>
<dbReference type="RefSeq" id="XP_016248772.1">
    <property type="nucleotide sequence ID" value="XM_016395353.1"/>
</dbReference>
<keyword evidence="11" id="KW-1185">Reference proteome</keyword>
<keyword evidence="7" id="KW-0333">Golgi apparatus</keyword>
<evidence type="ECO:0000256" key="2">
    <source>
        <dbReference type="ARBA" id="ARBA00008160"/>
    </source>
</evidence>
<proteinExistence type="inferred from homology"/>
<dbReference type="Pfam" id="PF09801">
    <property type="entry name" value="SYS1"/>
    <property type="match status" value="1"/>
</dbReference>
<name>A0A0D1ZKQ8_9EURO</name>
<dbReference type="HOGENOM" id="CLU_081382_0_0_1"/>
<feature type="transmembrane region" description="Helical" evidence="9">
    <location>
        <begin position="124"/>
        <end position="145"/>
    </location>
</feature>
<dbReference type="InterPro" id="IPR019185">
    <property type="entry name" value="Integral_membrane_SYS1-rel"/>
</dbReference>
<comment type="similarity">
    <text evidence="2">Belongs to the SYS1 family.</text>
</comment>
<dbReference type="GO" id="GO:0034067">
    <property type="term" value="P:protein localization to Golgi apparatus"/>
    <property type="evidence" value="ECO:0007669"/>
    <property type="project" value="TreeGrafter"/>
</dbReference>
<dbReference type="GO" id="GO:0043001">
    <property type="term" value="P:Golgi to plasma membrane protein transport"/>
    <property type="evidence" value="ECO:0007669"/>
    <property type="project" value="TreeGrafter"/>
</dbReference>
<evidence type="ECO:0000256" key="9">
    <source>
        <dbReference type="SAM" id="Phobius"/>
    </source>
</evidence>
<evidence type="ECO:0000256" key="7">
    <source>
        <dbReference type="ARBA" id="ARBA00023034"/>
    </source>
</evidence>
<keyword evidence="5" id="KW-0653">Protein transport</keyword>
<keyword evidence="3" id="KW-0813">Transport</keyword>
<evidence type="ECO:0000313" key="10">
    <source>
        <dbReference type="EMBL" id="KIW28556.1"/>
    </source>
</evidence>
<reference evidence="10 11" key="1">
    <citation type="submission" date="2015-01" db="EMBL/GenBank/DDBJ databases">
        <title>The Genome Sequence of Cladophialophora immunda CBS83496.</title>
        <authorList>
            <consortium name="The Broad Institute Genomics Platform"/>
            <person name="Cuomo C."/>
            <person name="de Hoog S."/>
            <person name="Gorbushina A."/>
            <person name="Stielow B."/>
            <person name="Teixiera M."/>
            <person name="Abouelleil A."/>
            <person name="Chapman S.B."/>
            <person name="Priest M."/>
            <person name="Young S.K."/>
            <person name="Wortman J."/>
            <person name="Nusbaum C."/>
            <person name="Birren B."/>
        </authorList>
    </citation>
    <scope>NUCLEOTIDE SEQUENCE [LARGE SCALE GENOMIC DNA]</scope>
    <source>
        <strain evidence="10 11">CBS 83496</strain>
    </source>
</reference>
<accession>A0A0D1ZKQ8</accession>
<dbReference type="GO" id="GO:0006895">
    <property type="term" value="P:Golgi to endosome transport"/>
    <property type="evidence" value="ECO:0007669"/>
    <property type="project" value="TreeGrafter"/>
</dbReference>
<evidence type="ECO:0000256" key="4">
    <source>
        <dbReference type="ARBA" id="ARBA00022692"/>
    </source>
</evidence>
<sequence length="209" mass="23126">MPPRRRKPPRAGALTELPPLKIIRSILLLQLSYYATAFVLILFTTLVLGQRFSLNLIFDWNSVRGDTTVGWTVGFLWVVDGFITVIPILLLISRSKLVPDFALTIHFIHLLITSFYTGGVPTNLLWWSLEASSAILMITLGVWACRYREMQPISFGTPAPKKATGQNAANGSAEVTVVDDHVRGSPGRGMRNDAGPSYEMVNVRGDQNV</sequence>
<evidence type="ECO:0000256" key="1">
    <source>
        <dbReference type="ARBA" id="ARBA00004653"/>
    </source>
</evidence>